<protein>
    <submittedName>
        <fullName evidence="2">Uncharacterized protein</fullName>
    </submittedName>
</protein>
<evidence type="ECO:0000313" key="2">
    <source>
        <dbReference type="EMBL" id="KAF2497844.1"/>
    </source>
</evidence>
<feature type="compositionally biased region" description="Polar residues" evidence="1">
    <location>
        <begin position="262"/>
        <end position="274"/>
    </location>
</feature>
<feature type="region of interest" description="Disordered" evidence="1">
    <location>
        <begin position="353"/>
        <end position="384"/>
    </location>
</feature>
<dbReference type="OrthoDB" id="10564145at2759"/>
<feature type="compositionally biased region" description="Basic residues" evidence="1">
    <location>
        <begin position="288"/>
        <end position="300"/>
    </location>
</feature>
<reference evidence="2" key="1">
    <citation type="journal article" date="2020" name="Stud. Mycol.">
        <title>101 Dothideomycetes genomes: a test case for predicting lifestyles and emergence of pathogens.</title>
        <authorList>
            <person name="Haridas S."/>
            <person name="Albert R."/>
            <person name="Binder M."/>
            <person name="Bloem J."/>
            <person name="Labutti K."/>
            <person name="Salamov A."/>
            <person name="Andreopoulos B."/>
            <person name="Baker S."/>
            <person name="Barry K."/>
            <person name="Bills G."/>
            <person name="Bluhm B."/>
            <person name="Cannon C."/>
            <person name="Castanera R."/>
            <person name="Culley D."/>
            <person name="Daum C."/>
            <person name="Ezra D."/>
            <person name="Gonzalez J."/>
            <person name="Henrissat B."/>
            <person name="Kuo A."/>
            <person name="Liang C."/>
            <person name="Lipzen A."/>
            <person name="Lutzoni F."/>
            <person name="Magnuson J."/>
            <person name="Mondo S."/>
            <person name="Nolan M."/>
            <person name="Ohm R."/>
            <person name="Pangilinan J."/>
            <person name="Park H.-J."/>
            <person name="Ramirez L."/>
            <person name="Alfaro M."/>
            <person name="Sun H."/>
            <person name="Tritt A."/>
            <person name="Yoshinaga Y."/>
            <person name="Zwiers L.-H."/>
            <person name="Turgeon B."/>
            <person name="Goodwin S."/>
            <person name="Spatafora J."/>
            <person name="Crous P."/>
            <person name="Grigoriev I."/>
        </authorList>
    </citation>
    <scope>NUCLEOTIDE SEQUENCE</scope>
    <source>
        <strain evidence="2">CBS 269.34</strain>
    </source>
</reference>
<dbReference type="Proteomes" id="UP000799750">
    <property type="component" value="Unassembled WGS sequence"/>
</dbReference>
<feature type="region of interest" description="Disordered" evidence="1">
    <location>
        <begin position="16"/>
        <end position="308"/>
    </location>
</feature>
<evidence type="ECO:0000313" key="3">
    <source>
        <dbReference type="Proteomes" id="UP000799750"/>
    </source>
</evidence>
<feature type="compositionally biased region" description="Low complexity" evidence="1">
    <location>
        <begin position="21"/>
        <end position="36"/>
    </location>
</feature>
<sequence length="489" mass="53503">MLSRLYKFCTNVIFRDQSSKPPDTLDSTETSSTDSEPVAKSDYEQAYSVDTSHESSTTSSSTETTPISPSQRSQLAATTAPPLLKATKRVPVDPRTPRRSRRIQEMHPSTGYSSDTSDETPILSKPTFHRHANRSQQRNRIDTVPAKRNRAAYVSEDTTEPSEPEQPEEFRSHQRIRPKTALAKSSKRAAPVPEESSASELSEHEGFDSHKHTLLTPIPLRLKKDAPSRVSKTPASIPGPSDSEEPPSHQPLTIRKKPKNQPAPSASASETSGLTAIPSIPKPSTPPPHHRRSPRKRGPQKPKERAPLNIYRGDLSTLNPSLITFPLHLPVPGEPGTYHCINTAADLADHLADHLPAPGPPLPTPGPTLPTPSATPPAASIPRLPALPVPRNPTPPHLRQEIAILDKRFERQLFLIENIAAVVVRKNVAYMGGEAEEIVVKEVEKLAGVWEASYQEGKRRFLEGLKEMGVVPGEVGEGEVEGVIRRAGM</sequence>
<name>A0A6A6R0T1_9PEZI</name>
<feature type="compositionally biased region" description="Pro residues" evidence="1">
    <location>
        <begin position="357"/>
        <end position="375"/>
    </location>
</feature>
<accession>A0A6A6R0T1</accession>
<feature type="compositionally biased region" description="Acidic residues" evidence="1">
    <location>
        <begin position="157"/>
        <end position="167"/>
    </location>
</feature>
<keyword evidence="3" id="KW-1185">Reference proteome</keyword>
<gene>
    <name evidence="2" type="ORF">BU16DRAFT_537443</name>
</gene>
<feature type="compositionally biased region" description="Low complexity" evidence="1">
    <location>
        <begin position="54"/>
        <end position="85"/>
    </location>
</feature>
<feature type="compositionally biased region" description="Basic and acidic residues" evidence="1">
    <location>
        <begin position="201"/>
        <end position="211"/>
    </location>
</feature>
<proteinExistence type="predicted"/>
<evidence type="ECO:0000256" key="1">
    <source>
        <dbReference type="SAM" id="MobiDB-lite"/>
    </source>
</evidence>
<organism evidence="2 3">
    <name type="scientific">Lophium mytilinum</name>
    <dbReference type="NCBI Taxonomy" id="390894"/>
    <lineage>
        <taxon>Eukaryota</taxon>
        <taxon>Fungi</taxon>
        <taxon>Dikarya</taxon>
        <taxon>Ascomycota</taxon>
        <taxon>Pezizomycotina</taxon>
        <taxon>Dothideomycetes</taxon>
        <taxon>Pleosporomycetidae</taxon>
        <taxon>Mytilinidiales</taxon>
        <taxon>Mytilinidiaceae</taxon>
        <taxon>Lophium</taxon>
    </lineage>
</organism>
<dbReference type="AlphaFoldDB" id="A0A6A6R0T1"/>
<dbReference type="EMBL" id="MU004186">
    <property type="protein sequence ID" value="KAF2497844.1"/>
    <property type="molecule type" value="Genomic_DNA"/>
</dbReference>